<protein>
    <submittedName>
        <fullName evidence="1">Uncharacterized protein</fullName>
    </submittedName>
</protein>
<dbReference type="EMBL" id="JACHMY010000001">
    <property type="protein sequence ID" value="MBB5840178.1"/>
    <property type="molecule type" value="Genomic_DNA"/>
</dbReference>
<dbReference type="Proteomes" id="UP000549971">
    <property type="component" value="Unassembled WGS sequence"/>
</dbReference>
<organism evidence="1 2">
    <name type="scientific">Kribbella italica</name>
    <dbReference type="NCBI Taxonomy" id="1540520"/>
    <lineage>
        <taxon>Bacteria</taxon>
        <taxon>Bacillati</taxon>
        <taxon>Actinomycetota</taxon>
        <taxon>Actinomycetes</taxon>
        <taxon>Propionibacteriales</taxon>
        <taxon>Kribbellaceae</taxon>
        <taxon>Kribbella</taxon>
    </lineage>
</organism>
<evidence type="ECO:0000313" key="1">
    <source>
        <dbReference type="EMBL" id="MBB5840178.1"/>
    </source>
</evidence>
<sequence length="174" mass="19288">MEPTSESAPDGEAVRQLLSSKADVGRVSGRHPVRDLLHWISRGRLGRHSGWPEIPRLPTPWQDTITVRTGWRQRAANLADPATREGEFVFAVDYRVCGRCGLGWVEEPYTIPRYQRMGIASAGLSALRDERPGLAWHTLGGHLGEARLFWSAAGRGVPGGYSQRELCKHARPKG</sequence>
<accession>A0A7W9JEU5</accession>
<dbReference type="AlphaFoldDB" id="A0A7W9JEU5"/>
<comment type="caution">
    <text evidence="1">The sequence shown here is derived from an EMBL/GenBank/DDBJ whole genome shotgun (WGS) entry which is preliminary data.</text>
</comment>
<name>A0A7W9JEU5_9ACTN</name>
<reference evidence="1 2" key="1">
    <citation type="submission" date="2020-08" db="EMBL/GenBank/DDBJ databases">
        <title>Sequencing the genomes of 1000 actinobacteria strains.</title>
        <authorList>
            <person name="Klenk H.-P."/>
        </authorList>
    </citation>
    <scope>NUCLEOTIDE SEQUENCE [LARGE SCALE GENOMIC DNA]</scope>
    <source>
        <strain evidence="1 2">DSM 28967</strain>
    </source>
</reference>
<gene>
    <name evidence="1" type="ORF">HDA39_006912</name>
</gene>
<keyword evidence="2" id="KW-1185">Reference proteome</keyword>
<dbReference type="RefSeq" id="WP_184807061.1">
    <property type="nucleotide sequence ID" value="NZ_JACHMY010000001.1"/>
</dbReference>
<proteinExistence type="predicted"/>
<evidence type="ECO:0000313" key="2">
    <source>
        <dbReference type="Proteomes" id="UP000549971"/>
    </source>
</evidence>